<keyword evidence="3" id="KW-1185">Reference proteome</keyword>
<dbReference type="Pfam" id="PF18944">
    <property type="entry name" value="DUF5691"/>
    <property type="match status" value="1"/>
</dbReference>
<dbReference type="EMBL" id="JAGIOB010000001">
    <property type="protein sequence ID" value="MBP2415809.1"/>
    <property type="molecule type" value="Genomic_DNA"/>
</dbReference>
<feature type="region of interest" description="Disordered" evidence="1">
    <location>
        <begin position="266"/>
        <end position="289"/>
    </location>
</feature>
<name>A0ABS4Z430_9ACTN</name>
<comment type="caution">
    <text evidence="2">The sequence shown here is derived from an EMBL/GenBank/DDBJ whole genome shotgun (WGS) entry which is preliminary data.</text>
</comment>
<dbReference type="Proteomes" id="UP000758168">
    <property type="component" value="Unassembled WGS sequence"/>
</dbReference>
<sequence length="289" mass="29950">MVSAPWDEVVTTALLGTDRRPLPADLTAADPDAPAPTALLEHAVRQRARHRAARPLGRCDAPAAAPDDPAPWAPPAAQELLGRLLARPVPELLNAWLAAAAARGVRPAPEHWTDLAALAATRPDLDRGVLAQALGPQGVWFVAQNLAWSRLADVLARPVPGRPAAPAGPVPDETAVRARPELALDVPAPWPRELAVAALRVLLGGQLGWRASRYGAAVGARLSADDLDLLDQAAAALPEGAGRGQPGLRLLQEAVAVAAAAAADRASVDQAFDDDDDAPTPAAPPQEQA</sequence>
<accession>A0ABS4Z430</accession>
<evidence type="ECO:0000313" key="2">
    <source>
        <dbReference type="EMBL" id="MBP2415809.1"/>
    </source>
</evidence>
<gene>
    <name evidence="2" type="ORF">JOF54_000731</name>
</gene>
<reference evidence="2 3" key="1">
    <citation type="submission" date="2021-03" db="EMBL/GenBank/DDBJ databases">
        <title>Sequencing the genomes of 1000 actinobacteria strains.</title>
        <authorList>
            <person name="Klenk H.-P."/>
        </authorList>
    </citation>
    <scope>NUCLEOTIDE SEQUENCE [LARGE SCALE GENOMIC DNA]</scope>
    <source>
        <strain evidence="2 3">DSM 12936</strain>
    </source>
</reference>
<protein>
    <submittedName>
        <fullName evidence="2">Uncharacterized protein</fullName>
    </submittedName>
</protein>
<organism evidence="2 3">
    <name type="scientific">Microlunatus capsulatus</name>
    <dbReference type="NCBI Taxonomy" id="99117"/>
    <lineage>
        <taxon>Bacteria</taxon>
        <taxon>Bacillati</taxon>
        <taxon>Actinomycetota</taxon>
        <taxon>Actinomycetes</taxon>
        <taxon>Propionibacteriales</taxon>
        <taxon>Propionibacteriaceae</taxon>
        <taxon>Microlunatus</taxon>
    </lineage>
</organism>
<evidence type="ECO:0000256" key="1">
    <source>
        <dbReference type="SAM" id="MobiDB-lite"/>
    </source>
</evidence>
<dbReference type="RefSeq" id="WP_210053072.1">
    <property type="nucleotide sequence ID" value="NZ_JAGIOB010000001.1"/>
</dbReference>
<dbReference type="InterPro" id="IPR043746">
    <property type="entry name" value="DUF5691"/>
</dbReference>
<evidence type="ECO:0000313" key="3">
    <source>
        <dbReference type="Proteomes" id="UP000758168"/>
    </source>
</evidence>
<proteinExistence type="predicted"/>